<dbReference type="InterPro" id="IPR001128">
    <property type="entry name" value="Cyt_P450"/>
</dbReference>
<reference evidence="2" key="1">
    <citation type="journal article" date="2019" name="bioRxiv">
        <title>The Genome of the Zebra Mussel, Dreissena polymorpha: A Resource for Invasive Species Research.</title>
        <authorList>
            <person name="McCartney M.A."/>
            <person name="Auch B."/>
            <person name="Kono T."/>
            <person name="Mallez S."/>
            <person name="Zhang Y."/>
            <person name="Obille A."/>
            <person name="Becker A."/>
            <person name="Abrahante J.E."/>
            <person name="Garbe J."/>
            <person name="Badalamenti J.P."/>
            <person name="Herman A."/>
            <person name="Mangelson H."/>
            <person name="Liachko I."/>
            <person name="Sullivan S."/>
            <person name="Sone E.D."/>
            <person name="Koren S."/>
            <person name="Silverstein K.A.T."/>
            <person name="Beckman K.B."/>
            <person name="Gohl D.M."/>
        </authorList>
    </citation>
    <scope>NUCLEOTIDE SEQUENCE</scope>
    <source>
        <strain evidence="2">Duluth1</strain>
        <tissue evidence="2">Whole animal</tissue>
    </source>
</reference>
<organism evidence="2 3">
    <name type="scientific">Dreissena polymorpha</name>
    <name type="common">Zebra mussel</name>
    <name type="synonym">Mytilus polymorpha</name>
    <dbReference type="NCBI Taxonomy" id="45954"/>
    <lineage>
        <taxon>Eukaryota</taxon>
        <taxon>Metazoa</taxon>
        <taxon>Spiralia</taxon>
        <taxon>Lophotrochozoa</taxon>
        <taxon>Mollusca</taxon>
        <taxon>Bivalvia</taxon>
        <taxon>Autobranchia</taxon>
        <taxon>Heteroconchia</taxon>
        <taxon>Euheterodonta</taxon>
        <taxon>Imparidentia</taxon>
        <taxon>Neoheterodontei</taxon>
        <taxon>Myida</taxon>
        <taxon>Dreissenoidea</taxon>
        <taxon>Dreissenidae</taxon>
        <taxon>Dreissena</taxon>
    </lineage>
</organism>
<comment type="caution">
    <text evidence="2">The sequence shown here is derived from an EMBL/GenBank/DDBJ whole genome shotgun (WGS) entry which is preliminary data.</text>
</comment>
<dbReference type="Gene3D" id="1.10.630.10">
    <property type="entry name" value="Cytochrome P450"/>
    <property type="match status" value="1"/>
</dbReference>
<sequence>MRLHAPVPILSRELRQELKIGGRVIPPGCLVQLNIWALHHMEKYWGADHWEFKPERFVPENIDKIASYQFVPFSAGNRYMS</sequence>
<dbReference type="GO" id="GO:0020037">
    <property type="term" value="F:heme binding"/>
    <property type="evidence" value="ECO:0007669"/>
    <property type="project" value="InterPro"/>
</dbReference>
<comment type="similarity">
    <text evidence="1">Belongs to the cytochrome P450 family.</text>
</comment>
<protein>
    <recommendedName>
        <fullName evidence="4">Cytochrome P450</fullName>
    </recommendedName>
</protein>
<dbReference type="GO" id="GO:0016705">
    <property type="term" value="F:oxidoreductase activity, acting on paired donors, with incorporation or reduction of molecular oxygen"/>
    <property type="evidence" value="ECO:0007669"/>
    <property type="project" value="InterPro"/>
</dbReference>
<dbReference type="EMBL" id="JAIWYP010000011">
    <property type="protein sequence ID" value="KAH3736596.1"/>
    <property type="molecule type" value="Genomic_DNA"/>
</dbReference>
<evidence type="ECO:0000256" key="1">
    <source>
        <dbReference type="ARBA" id="ARBA00010617"/>
    </source>
</evidence>
<keyword evidence="3" id="KW-1185">Reference proteome</keyword>
<name>A0A9D4D291_DREPO</name>
<dbReference type="PANTHER" id="PTHR24291">
    <property type="entry name" value="CYTOCHROME P450 FAMILY 4"/>
    <property type="match status" value="1"/>
</dbReference>
<proteinExistence type="inferred from homology"/>
<gene>
    <name evidence="2" type="ORF">DPMN_043167</name>
</gene>
<dbReference type="Pfam" id="PF00067">
    <property type="entry name" value="p450"/>
    <property type="match status" value="1"/>
</dbReference>
<reference evidence="2" key="2">
    <citation type="submission" date="2020-11" db="EMBL/GenBank/DDBJ databases">
        <authorList>
            <person name="McCartney M.A."/>
            <person name="Auch B."/>
            <person name="Kono T."/>
            <person name="Mallez S."/>
            <person name="Becker A."/>
            <person name="Gohl D.M."/>
            <person name="Silverstein K.A.T."/>
            <person name="Koren S."/>
            <person name="Bechman K.B."/>
            <person name="Herman A."/>
            <person name="Abrahante J.E."/>
            <person name="Garbe J."/>
        </authorList>
    </citation>
    <scope>NUCLEOTIDE SEQUENCE</scope>
    <source>
        <strain evidence="2">Duluth1</strain>
        <tissue evidence="2">Whole animal</tissue>
    </source>
</reference>
<dbReference type="SUPFAM" id="SSF48264">
    <property type="entry name" value="Cytochrome P450"/>
    <property type="match status" value="1"/>
</dbReference>
<evidence type="ECO:0000313" key="2">
    <source>
        <dbReference type="EMBL" id="KAH3736596.1"/>
    </source>
</evidence>
<accession>A0A9D4D291</accession>
<dbReference type="PANTHER" id="PTHR24291:SF201">
    <property type="entry name" value="CYTOCHROME P450, FAMILY 4, SUBFAMILY B, POLYPEPTIDE 7"/>
    <property type="match status" value="1"/>
</dbReference>
<evidence type="ECO:0000313" key="3">
    <source>
        <dbReference type="Proteomes" id="UP000828390"/>
    </source>
</evidence>
<dbReference type="Proteomes" id="UP000828390">
    <property type="component" value="Unassembled WGS sequence"/>
</dbReference>
<dbReference type="GO" id="GO:0005506">
    <property type="term" value="F:iron ion binding"/>
    <property type="evidence" value="ECO:0007669"/>
    <property type="project" value="InterPro"/>
</dbReference>
<dbReference type="InterPro" id="IPR036396">
    <property type="entry name" value="Cyt_P450_sf"/>
</dbReference>
<evidence type="ECO:0008006" key="4">
    <source>
        <dbReference type="Google" id="ProtNLM"/>
    </source>
</evidence>
<dbReference type="AlphaFoldDB" id="A0A9D4D291"/>
<dbReference type="GO" id="GO:0004497">
    <property type="term" value="F:monooxygenase activity"/>
    <property type="evidence" value="ECO:0007669"/>
    <property type="project" value="InterPro"/>
</dbReference>
<dbReference type="InterPro" id="IPR050196">
    <property type="entry name" value="Cytochrome_P450_Monoox"/>
</dbReference>